<name>A0AAD4GIX4_BOLED</name>
<gene>
    <name evidence="2" type="ORF">L210DRAFT_3642535</name>
</gene>
<feature type="region of interest" description="Disordered" evidence="1">
    <location>
        <begin position="397"/>
        <end position="461"/>
    </location>
</feature>
<accession>A0AAD4GIX4</accession>
<feature type="compositionally biased region" description="Pro residues" evidence="1">
    <location>
        <begin position="8"/>
        <end position="18"/>
    </location>
</feature>
<organism evidence="2 3">
    <name type="scientific">Boletus edulis BED1</name>
    <dbReference type="NCBI Taxonomy" id="1328754"/>
    <lineage>
        <taxon>Eukaryota</taxon>
        <taxon>Fungi</taxon>
        <taxon>Dikarya</taxon>
        <taxon>Basidiomycota</taxon>
        <taxon>Agaricomycotina</taxon>
        <taxon>Agaricomycetes</taxon>
        <taxon>Agaricomycetidae</taxon>
        <taxon>Boletales</taxon>
        <taxon>Boletineae</taxon>
        <taxon>Boletaceae</taxon>
        <taxon>Boletoideae</taxon>
        <taxon>Boletus</taxon>
    </lineage>
</organism>
<dbReference type="AlphaFoldDB" id="A0AAD4GIX4"/>
<feature type="compositionally biased region" description="Low complexity" evidence="1">
    <location>
        <begin position="60"/>
        <end position="79"/>
    </location>
</feature>
<dbReference type="Proteomes" id="UP001194468">
    <property type="component" value="Unassembled WGS sequence"/>
</dbReference>
<proteinExistence type="predicted"/>
<reference evidence="2" key="1">
    <citation type="submission" date="2019-10" db="EMBL/GenBank/DDBJ databases">
        <authorList>
            <consortium name="DOE Joint Genome Institute"/>
            <person name="Kuo A."/>
            <person name="Miyauchi S."/>
            <person name="Kiss E."/>
            <person name="Drula E."/>
            <person name="Kohler A."/>
            <person name="Sanchez-Garcia M."/>
            <person name="Andreopoulos B."/>
            <person name="Barry K.W."/>
            <person name="Bonito G."/>
            <person name="Buee M."/>
            <person name="Carver A."/>
            <person name="Chen C."/>
            <person name="Cichocki N."/>
            <person name="Clum A."/>
            <person name="Culley D."/>
            <person name="Crous P.W."/>
            <person name="Fauchery L."/>
            <person name="Girlanda M."/>
            <person name="Hayes R."/>
            <person name="Keri Z."/>
            <person name="LaButti K."/>
            <person name="Lipzen A."/>
            <person name="Lombard V."/>
            <person name="Magnuson J."/>
            <person name="Maillard F."/>
            <person name="Morin E."/>
            <person name="Murat C."/>
            <person name="Nolan M."/>
            <person name="Ohm R."/>
            <person name="Pangilinan J."/>
            <person name="Pereira M."/>
            <person name="Perotto S."/>
            <person name="Peter M."/>
            <person name="Riley R."/>
            <person name="Sitrit Y."/>
            <person name="Stielow B."/>
            <person name="Szollosi G."/>
            <person name="Zifcakova L."/>
            <person name="Stursova M."/>
            <person name="Spatafora J.W."/>
            <person name="Tedersoo L."/>
            <person name="Vaario L.-M."/>
            <person name="Yamada A."/>
            <person name="Yan M."/>
            <person name="Wang P."/>
            <person name="Xu J."/>
            <person name="Bruns T."/>
            <person name="Baldrian P."/>
            <person name="Vilgalys R."/>
            <person name="Henrissat B."/>
            <person name="Grigoriev I.V."/>
            <person name="Hibbett D."/>
            <person name="Nagy L.G."/>
            <person name="Martin F.M."/>
        </authorList>
    </citation>
    <scope>NUCLEOTIDE SEQUENCE</scope>
    <source>
        <strain evidence="2">BED1</strain>
    </source>
</reference>
<feature type="compositionally biased region" description="Basic and acidic residues" evidence="1">
    <location>
        <begin position="49"/>
        <end position="59"/>
    </location>
</feature>
<feature type="region of interest" description="Disordered" evidence="1">
    <location>
        <begin position="49"/>
        <end position="82"/>
    </location>
</feature>
<keyword evidence="3" id="KW-1185">Reference proteome</keyword>
<protein>
    <submittedName>
        <fullName evidence="2">Uncharacterized protein</fullName>
    </submittedName>
</protein>
<evidence type="ECO:0000313" key="2">
    <source>
        <dbReference type="EMBL" id="KAF8446293.1"/>
    </source>
</evidence>
<dbReference type="EMBL" id="WHUW01000005">
    <property type="protein sequence ID" value="KAF8446293.1"/>
    <property type="molecule type" value="Genomic_DNA"/>
</dbReference>
<evidence type="ECO:0000256" key="1">
    <source>
        <dbReference type="SAM" id="MobiDB-lite"/>
    </source>
</evidence>
<sequence>MFSKKVLPSPPSSPPPQYSPNTQAPMASSKPSYCFWSRSLTVIQVQRDLNGDNDNKDENPSSSIVPQPLSPQVSQPRQPNKFQLGSRRSALEIFKEIPPKTITLSFSSWPGKVFSFSTTAASDKIFLSNLPCLRLLSVVHRKRKFSSHKDEYLHMQVFNPSTKVVLHLVTQRLGTPEVAGPDYDKLHILSQADIADYGSGEEVCTLLCHLKAFSGSRPRFRDLIELLSAASKLSASECFRYNSRYFFAAAGILVIEDVCCTTSKLYTKLESRKEVSKRFRKGGKKLEDFVTAVEISFYEGHFRELRLESENQDALCPVITAISGCLSRFAITLALKISPSSLPPLSSSPLPLPGVQKQRHNVHNYAVVSLALALFPLPPHPCATTTTLRQRRCHDDNNATTSIVPSCLSPSPSPSPSRNDNNATVTMRPFALTLALTRRRRRDGEPRPHPHPHTTPATTTR</sequence>
<feature type="compositionally biased region" description="Polar residues" evidence="1">
    <location>
        <begin position="21"/>
        <end position="30"/>
    </location>
</feature>
<comment type="caution">
    <text evidence="2">The sequence shown here is derived from an EMBL/GenBank/DDBJ whole genome shotgun (WGS) entry which is preliminary data.</text>
</comment>
<reference evidence="2" key="2">
    <citation type="journal article" date="2020" name="Nat. Commun.">
        <title>Large-scale genome sequencing of mycorrhizal fungi provides insights into the early evolution of symbiotic traits.</title>
        <authorList>
            <person name="Miyauchi S."/>
            <person name="Kiss E."/>
            <person name="Kuo A."/>
            <person name="Drula E."/>
            <person name="Kohler A."/>
            <person name="Sanchez-Garcia M."/>
            <person name="Morin E."/>
            <person name="Andreopoulos B."/>
            <person name="Barry K.W."/>
            <person name="Bonito G."/>
            <person name="Buee M."/>
            <person name="Carver A."/>
            <person name="Chen C."/>
            <person name="Cichocki N."/>
            <person name="Clum A."/>
            <person name="Culley D."/>
            <person name="Crous P.W."/>
            <person name="Fauchery L."/>
            <person name="Girlanda M."/>
            <person name="Hayes R.D."/>
            <person name="Keri Z."/>
            <person name="LaButti K."/>
            <person name="Lipzen A."/>
            <person name="Lombard V."/>
            <person name="Magnuson J."/>
            <person name="Maillard F."/>
            <person name="Murat C."/>
            <person name="Nolan M."/>
            <person name="Ohm R.A."/>
            <person name="Pangilinan J."/>
            <person name="Pereira M.F."/>
            <person name="Perotto S."/>
            <person name="Peter M."/>
            <person name="Pfister S."/>
            <person name="Riley R."/>
            <person name="Sitrit Y."/>
            <person name="Stielow J.B."/>
            <person name="Szollosi G."/>
            <person name="Zifcakova L."/>
            <person name="Stursova M."/>
            <person name="Spatafora J.W."/>
            <person name="Tedersoo L."/>
            <person name="Vaario L.M."/>
            <person name="Yamada A."/>
            <person name="Yan M."/>
            <person name="Wang P."/>
            <person name="Xu J."/>
            <person name="Bruns T."/>
            <person name="Baldrian P."/>
            <person name="Vilgalys R."/>
            <person name="Dunand C."/>
            <person name="Henrissat B."/>
            <person name="Grigoriev I.V."/>
            <person name="Hibbett D."/>
            <person name="Nagy L.G."/>
            <person name="Martin F.M."/>
        </authorList>
    </citation>
    <scope>NUCLEOTIDE SEQUENCE</scope>
    <source>
        <strain evidence="2">BED1</strain>
    </source>
</reference>
<feature type="region of interest" description="Disordered" evidence="1">
    <location>
        <begin position="1"/>
        <end position="30"/>
    </location>
</feature>
<evidence type="ECO:0000313" key="3">
    <source>
        <dbReference type="Proteomes" id="UP001194468"/>
    </source>
</evidence>